<dbReference type="EMBL" id="LAZR01056767">
    <property type="protein sequence ID" value="KKK73488.1"/>
    <property type="molecule type" value="Genomic_DNA"/>
</dbReference>
<reference evidence="1" key="1">
    <citation type="journal article" date="2015" name="Nature">
        <title>Complex archaea that bridge the gap between prokaryotes and eukaryotes.</title>
        <authorList>
            <person name="Spang A."/>
            <person name="Saw J.H."/>
            <person name="Jorgensen S.L."/>
            <person name="Zaremba-Niedzwiedzka K."/>
            <person name="Martijn J."/>
            <person name="Lind A.E."/>
            <person name="van Eijk R."/>
            <person name="Schleper C."/>
            <person name="Guy L."/>
            <person name="Ettema T.J."/>
        </authorList>
    </citation>
    <scope>NUCLEOTIDE SEQUENCE</scope>
</reference>
<dbReference type="AlphaFoldDB" id="A0A0F8XWY7"/>
<evidence type="ECO:0000313" key="1">
    <source>
        <dbReference type="EMBL" id="KKK73488.1"/>
    </source>
</evidence>
<comment type="caution">
    <text evidence="1">The sequence shown here is derived from an EMBL/GenBank/DDBJ whole genome shotgun (WGS) entry which is preliminary data.</text>
</comment>
<name>A0A0F8XWY7_9ZZZZ</name>
<gene>
    <name evidence="1" type="ORF">LCGC14_2893340</name>
</gene>
<protein>
    <submittedName>
        <fullName evidence="1">Uncharacterized protein</fullName>
    </submittedName>
</protein>
<accession>A0A0F8XWY7</accession>
<proteinExistence type="predicted"/>
<feature type="non-terminal residue" evidence="1">
    <location>
        <position position="1"/>
    </location>
</feature>
<organism evidence="1">
    <name type="scientific">marine sediment metagenome</name>
    <dbReference type="NCBI Taxonomy" id="412755"/>
    <lineage>
        <taxon>unclassified sequences</taxon>
        <taxon>metagenomes</taxon>
        <taxon>ecological metagenomes</taxon>
    </lineage>
</organism>
<sequence length="201" mass="21093">YAQSDIVNHTATIGLRFQEDNTTTLPTGIDAAALGSTSRDVTDIIPLALMSVRSMLASGSPFTIDMDAADDRQTTNPLDNRCLVVFSDEAALAGTPVSDSQPAYMPVSSGTATSDNQAAYLVGIAGASDSQSAYLSGAPVGSTFSQEYFRIRSGDTVGLNTDSGWAAAENTSTTIGTGLPFRIRFKVREAERDIPPPGMFP</sequence>